<dbReference type="EMBL" id="ML210308">
    <property type="protein sequence ID" value="TFK20221.1"/>
    <property type="molecule type" value="Genomic_DNA"/>
</dbReference>
<proteinExistence type="predicted"/>
<evidence type="ECO:0000313" key="2">
    <source>
        <dbReference type="EMBL" id="TFK20221.1"/>
    </source>
</evidence>
<keyword evidence="1" id="KW-1133">Transmembrane helix</keyword>
<organism evidence="2 3">
    <name type="scientific">Coprinopsis marcescibilis</name>
    <name type="common">Agaric fungus</name>
    <name type="synonym">Psathyrella marcescibilis</name>
    <dbReference type="NCBI Taxonomy" id="230819"/>
    <lineage>
        <taxon>Eukaryota</taxon>
        <taxon>Fungi</taxon>
        <taxon>Dikarya</taxon>
        <taxon>Basidiomycota</taxon>
        <taxon>Agaricomycotina</taxon>
        <taxon>Agaricomycetes</taxon>
        <taxon>Agaricomycetidae</taxon>
        <taxon>Agaricales</taxon>
        <taxon>Agaricineae</taxon>
        <taxon>Psathyrellaceae</taxon>
        <taxon>Coprinopsis</taxon>
    </lineage>
</organism>
<keyword evidence="3" id="KW-1185">Reference proteome</keyword>
<accession>A0A5C3KIX7</accession>
<name>A0A5C3KIX7_COPMA</name>
<keyword evidence="1" id="KW-0472">Membrane</keyword>
<dbReference type="AlphaFoldDB" id="A0A5C3KIX7"/>
<reference evidence="2 3" key="1">
    <citation type="journal article" date="2019" name="Nat. Ecol. Evol.">
        <title>Megaphylogeny resolves global patterns of mushroom evolution.</title>
        <authorList>
            <person name="Varga T."/>
            <person name="Krizsan K."/>
            <person name="Foldi C."/>
            <person name="Dima B."/>
            <person name="Sanchez-Garcia M."/>
            <person name="Sanchez-Ramirez S."/>
            <person name="Szollosi G.J."/>
            <person name="Szarkandi J.G."/>
            <person name="Papp V."/>
            <person name="Albert L."/>
            <person name="Andreopoulos W."/>
            <person name="Angelini C."/>
            <person name="Antonin V."/>
            <person name="Barry K.W."/>
            <person name="Bougher N.L."/>
            <person name="Buchanan P."/>
            <person name="Buyck B."/>
            <person name="Bense V."/>
            <person name="Catcheside P."/>
            <person name="Chovatia M."/>
            <person name="Cooper J."/>
            <person name="Damon W."/>
            <person name="Desjardin D."/>
            <person name="Finy P."/>
            <person name="Geml J."/>
            <person name="Haridas S."/>
            <person name="Hughes K."/>
            <person name="Justo A."/>
            <person name="Karasinski D."/>
            <person name="Kautmanova I."/>
            <person name="Kiss B."/>
            <person name="Kocsube S."/>
            <person name="Kotiranta H."/>
            <person name="LaButti K.M."/>
            <person name="Lechner B.E."/>
            <person name="Liimatainen K."/>
            <person name="Lipzen A."/>
            <person name="Lukacs Z."/>
            <person name="Mihaltcheva S."/>
            <person name="Morgado L.N."/>
            <person name="Niskanen T."/>
            <person name="Noordeloos M.E."/>
            <person name="Ohm R.A."/>
            <person name="Ortiz-Santana B."/>
            <person name="Ovrebo C."/>
            <person name="Racz N."/>
            <person name="Riley R."/>
            <person name="Savchenko A."/>
            <person name="Shiryaev A."/>
            <person name="Soop K."/>
            <person name="Spirin V."/>
            <person name="Szebenyi C."/>
            <person name="Tomsovsky M."/>
            <person name="Tulloss R.E."/>
            <person name="Uehling J."/>
            <person name="Grigoriev I.V."/>
            <person name="Vagvolgyi C."/>
            <person name="Papp T."/>
            <person name="Martin F.M."/>
            <person name="Miettinen O."/>
            <person name="Hibbett D.S."/>
            <person name="Nagy L.G."/>
        </authorList>
    </citation>
    <scope>NUCLEOTIDE SEQUENCE [LARGE SCALE GENOMIC DNA]</scope>
    <source>
        <strain evidence="2 3">CBS 121175</strain>
    </source>
</reference>
<protein>
    <submittedName>
        <fullName evidence="2">Uncharacterized protein</fullName>
    </submittedName>
</protein>
<gene>
    <name evidence="2" type="ORF">FA15DRAFT_659275</name>
</gene>
<evidence type="ECO:0000256" key="1">
    <source>
        <dbReference type="SAM" id="Phobius"/>
    </source>
</evidence>
<sequence>MSSFLAEIALAFLFELCLLLLGEFLLIFLSFCSKSYLYFVWFEEKPETLAVIASSLFVLVWLGILLVLPFWYFELALWVLLPLAWLQQVQTLQPQVSFNVHIMLRTFMLTTI</sequence>
<feature type="transmembrane region" description="Helical" evidence="1">
    <location>
        <begin position="6"/>
        <end position="29"/>
    </location>
</feature>
<keyword evidence="1" id="KW-0812">Transmembrane</keyword>
<feature type="transmembrane region" description="Helical" evidence="1">
    <location>
        <begin position="49"/>
        <end position="73"/>
    </location>
</feature>
<evidence type="ECO:0000313" key="3">
    <source>
        <dbReference type="Proteomes" id="UP000307440"/>
    </source>
</evidence>
<dbReference type="Proteomes" id="UP000307440">
    <property type="component" value="Unassembled WGS sequence"/>
</dbReference>